<organism evidence="1 2">
    <name type="scientific">Dendrobium thyrsiflorum</name>
    <name type="common">Pinecone-like raceme dendrobium</name>
    <name type="synonym">Orchid</name>
    <dbReference type="NCBI Taxonomy" id="117978"/>
    <lineage>
        <taxon>Eukaryota</taxon>
        <taxon>Viridiplantae</taxon>
        <taxon>Streptophyta</taxon>
        <taxon>Embryophyta</taxon>
        <taxon>Tracheophyta</taxon>
        <taxon>Spermatophyta</taxon>
        <taxon>Magnoliopsida</taxon>
        <taxon>Liliopsida</taxon>
        <taxon>Asparagales</taxon>
        <taxon>Orchidaceae</taxon>
        <taxon>Epidendroideae</taxon>
        <taxon>Malaxideae</taxon>
        <taxon>Dendrobiinae</taxon>
        <taxon>Dendrobium</taxon>
    </lineage>
</organism>
<evidence type="ECO:0000313" key="1">
    <source>
        <dbReference type="EMBL" id="KAL0909423.1"/>
    </source>
</evidence>
<evidence type="ECO:0000313" key="2">
    <source>
        <dbReference type="Proteomes" id="UP001552299"/>
    </source>
</evidence>
<protein>
    <recommendedName>
        <fullName evidence="3">TNFR-Cys domain-containing protein</fullName>
    </recommendedName>
</protein>
<proteinExistence type="predicted"/>
<keyword evidence="2" id="KW-1185">Reference proteome</keyword>
<name>A0ABD0U9N2_DENTH</name>
<sequence length="91" mass="10303">MEFDSYVTREGCHKCCKCKETNLSSHYRACEFCSQATRDDYYYGESTDCTKMAPCHLKMLNRNGIQACKLLAVDGLTPEDGNIEANERCSV</sequence>
<dbReference type="Proteomes" id="UP001552299">
    <property type="component" value="Unassembled WGS sequence"/>
</dbReference>
<reference evidence="1 2" key="1">
    <citation type="journal article" date="2024" name="Plant Biotechnol. J.">
        <title>Dendrobium thyrsiflorum genome and its molecular insights into genes involved in important horticultural traits.</title>
        <authorList>
            <person name="Chen B."/>
            <person name="Wang J.Y."/>
            <person name="Zheng P.J."/>
            <person name="Li K.L."/>
            <person name="Liang Y.M."/>
            <person name="Chen X.F."/>
            <person name="Zhang C."/>
            <person name="Zhao X."/>
            <person name="He X."/>
            <person name="Zhang G.Q."/>
            <person name="Liu Z.J."/>
            <person name="Xu Q."/>
        </authorList>
    </citation>
    <scope>NUCLEOTIDE SEQUENCE [LARGE SCALE GENOMIC DNA]</scope>
    <source>
        <strain evidence="1">GZMU011</strain>
    </source>
</reference>
<comment type="caution">
    <text evidence="1">The sequence shown here is derived from an EMBL/GenBank/DDBJ whole genome shotgun (WGS) entry which is preliminary data.</text>
</comment>
<dbReference type="EMBL" id="JANQDX010000016">
    <property type="protein sequence ID" value="KAL0909423.1"/>
    <property type="molecule type" value="Genomic_DNA"/>
</dbReference>
<accession>A0ABD0U9N2</accession>
<evidence type="ECO:0008006" key="3">
    <source>
        <dbReference type="Google" id="ProtNLM"/>
    </source>
</evidence>
<gene>
    <name evidence="1" type="ORF">M5K25_020293</name>
</gene>
<dbReference type="AlphaFoldDB" id="A0ABD0U9N2"/>